<dbReference type="PANTHER" id="PTHR45954:SF1">
    <property type="entry name" value="LD33695P"/>
    <property type="match status" value="1"/>
</dbReference>
<dbReference type="RefSeq" id="WP_048166487.1">
    <property type="nucleotide sequence ID" value="NZ_CP009501.1"/>
</dbReference>
<evidence type="ECO:0000256" key="2">
    <source>
        <dbReference type="ARBA" id="ARBA00022490"/>
    </source>
</evidence>
<name>A0A0E3KNZ8_METTT</name>
<evidence type="ECO:0000256" key="1">
    <source>
        <dbReference type="ARBA" id="ARBA00004496"/>
    </source>
</evidence>
<dbReference type="Proteomes" id="UP000066529">
    <property type="component" value="Chromosome"/>
</dbReference>
<dbReference type="GO" id="GO:0005938">
    <property type="term" value="C:cell cortex"/>
    <property type="evidence" value="ECO:0007669"/>
    <property type="project" value="TreeGrafter"/>
</dbReference>
<feature type="repeat" description="TPR" evidence="4">
    <location>
        <begin position="178"/>
        <end position="211"/>
    </location>
</feature>
<keyword evidence="3" id="KW-0677">Repeat</keyword>
<dbReference type="PANTHER" id="PTHR45954">
    <property type="entry name" value="LD33695P"/>
    <property type="match status" value="1"/>
</dbReference>
<dbReference type="GeneID" id="41601442"/>
<dbReference type="AlphaFoldDB" id="A0A0E3KNZ8"/>
<dbReference type="InterPro" id="IPR011990">
    <property type="entry name" value="TPR-like_helical_dom_sf"/>
</dbReference>
<dbReference type="SUPFAM" id="SSF48452">
    <property type="entry name" value="TPR-like"/>
    <property type="match status" value="1"/>
</dbReference>
<evidence type="ECO:0000313" key="6">
    <source>
        <dbReference type="Proteomes" id="UP000066529"/>
    </source>
</evidence>
<proteinExistence type="predicted"/>
<keyword evidence="4" id="KW-0802">TPR repeat</keyword>
<organism evidence="5 6">
    <name type="scientific">Methanosarcina thermophila (strain ATCC 43570 / DSM 1825 / OCM 12 / VKM B-1830 / TM-1)</name>
    <dbReference type="NCBI Taxonomy" id="523844"/>
    <lineage>
        <taxon>Archaea</taxon>
        <taxon>Methanobacteriati</taxon>
        <taxon>Methanobacteriota</taxon>
        <taxon>Stenosarchaea group</taxon>
        <taxon>Methanomicrobia</taxon>
        <taxon>Methanosarcinales</taxon>
        <taxon>Methanosarcinaceae</taxon>
        <taxon>Methanosarcina</taxon>
    </lineage>
</organism>
<dbReference type="PROSITE" id="PS50005">
    <property type="entry name" value="TPR"/>
    <property type="match status" value="2"/>
</dbReference>
<dbReference type="GO" id="GO:0005092">
    <property type="term" value="F:GDP-dissociation inhibitor activity"/>
    <property type="evidence" value="ECO:0007669"/>
    <property type="project" value="TreeGrafter"/>
</dbReference>
<gene>
    <name evidence="5" type="ORF">MSTHT_0542</name>
</gene>
<dbReference type="GO" id="GO:0001965">
    <property type="term" value="F:G-protein alpha-subunit binding"/>
    <property type="evidence" value="ECO:0007669"/>
    <property type="project" value="TreeGrafter"/>
</dbReference>
<sequence length="235" mass="26997">MFTENTPIDTVKKLVDKSLIETDHNGSYWLHPLIQEFSYGDLKDKKEVHMLAVKYYLSLPLPKNPTKKEDLQPVIEAHYHACEAGEYDFAADIIWRCDLPTLLDLWGNPKTLIEIYKKLLPDDHFKDEPVLKDKQTHETVLGNLGIAYSHLGEPRKVIEYYEQALKISREIGDRRVEGTVLGNLGNAYIRLGETRKAIEFLKQSLSIGKAIEDPRIISFCEKKLKELDGTDDNEN</sequence>
<accession>A0A0E3KNZ8</accession>
<keyword evidence="2" id="KW-0963">Cytoplasm</keyword>
<feature type="repeat" description="TPR" evidence="4">
    <location>
        <begin position="138"/>
        <end position="171"/>
    </location>
</feature>
<evidence type="ECO:0000313" key="5">
    <source>
        <dbReference type="EMBL" id="AKB12300.1"/>
    </source>
</evidence>
<dbReference type="Pfam" id="PF13424">
    <property type="entry name" value="TPR_12"/>
    <property type="match status" value="1"/>
</dbReference>
<dbReference type="STRING" id="523844.MSTHT_0542"/>
<dbReference type="OrthoDB" id="137714at2157"/>
<comment type="subcellular location">
    <subcellularLocation>
        <location evidence="1">Cytoplasm</location>
    </subcellularLocation>
</comment>
<evidence type="ECO:0000256" key="4">
    <source>
        <dbReference type="PROSITE-ProRule" id="PRU00339"/>
    </source>
</evidence>
<dbReference type="KEGG" id="mthr:MSTHT_0542"/>
<reference evidence="5 6" key="1">
    <citation type="submission" date="2014-07" db="EMBL/GenBank/DDBJ databases">
        <title>Methanogenic archaea and the global carbon cycle.</title>
        <authorList>
            <person name="Henriksen J.R."/>
            <person name="Luke J."/>
            <person name="Reinhart S."/>
            <person name="Benedict M.N."/>
            <person name="Youngblut N.D."/>
            <person name="Metcalf M.E."/>
            <person name="Whitaker R.J."/>
            <person name="Metcalf W.W."/>
        </authorList>
    </citation>
    <scope>NUCLEOTIDE SEQUENCE [LARGE SCALE GENOMIC DNA]</scope>
    <source>
        <strain evidence="6">ATCC 43570 / DSM 1825 / OCM 12 / VKM B-1830 / TM-1</strain>
    </source>
</reference>
<dbReference type="HOGENOM" id="CLU_1178148_0_0_2"/>
<dbReference type="PATRIC" id="fig|523844.20.peg.699"/>
<dbReference type="InterPro" id="IPR052386">
    <property type="entry name" value="GPSM"/>
</dbReference>
<dbReference type="SMART" id="SM00028">
    <property type="entry name" value="TPR"/>
    <property type="match status" value="2"/>
</dbReference>
<dbReference type="InterPro" id="IPR019734">
    <property type="entry name" value="TPR_rpt"/>
</dbReference>
<protein>
    <submittedName>
        <fullName evidence="5">Putative ATPase</fullName>
    </submittedName>
</protein>
<evidence type="ECO:0000256" key="3">
    <source>
        <dbReference type="ARBA" id="ARBA00022737"/>
    </source>
</evidence>
<dbReference type="EMBL" id="CP009501">
    <property type="protein sequence ID" value="AKB12300.1"/>
    <property type="molecule type" value="Genomic_DNA"/>
</dbReference>
<dbReference type="Gene3D" id="1.25.40.10">
    <property type="entry name" value="Tetratricopeptide repeat domain"/>
    <property type="match status" value="1"/>
</dbReference>